<name>A0AAW0CAI4_9AGAR</name>
<dbReference type="Proteomes" id="UP001383192">
    <property type="component" value="Unassembled WGS sequence"/>
</dbReference>
<proteinExistence type="predicted"/>
<dbReference type="Pfam" id="PF07859">
    <property type="entry name" value="Abhydrolase_3"/>
    <property type="match status" value="1"/>
</dbReference>
<evidence type="ECO:0000313" key="4">
    <source>
        <dbReference type="Proteomes" id="UP001383192"/>
    </source>
</evidence>
<feature type="domain" description="Alpha/beta hydrolase fold-3" evidence="2">
    <location>
        <begin position="93"/>
        <end position="308"/>
    </location>
</feature>
<accession>A0AAW0CAI4</accession>
<protein>
    <recommendedName>
        <fullName evidence="2">Alpha/beta hydrolase fold-3 domain-containing protein</fullName>
    </recommendedName>
</protein>
<keyword evidence="1" id="KW-0378">Hydrolase</keyword>
<reference evidence="3 4" key="1">
    <citation type="submission" date="2024-01" db="EMBL/GenBank/DDBJ databases">
        <title>A draft genome for a cacao thread blight-causing isolate of Paramarasmius palmivorus.</title>
        <authorList>
            <person name="Baruah I.K."/>
            <person name="Bukari Y."/>
            <person name="Amoako-Attah I."/>
            <person name="Meinhardt L.W."/>
            <person name="Bailey B.A."/>
            <person name="Cohen S.P."/>
        </authorList>
    </citation>
    <scope>NUCLEOTIDE SEQUENCE [LARGE SCALE GENOMIC DNA]</scope>
    <source>
        <strain evidence="3 4">GH-12</strain>
    </source>
</reference>
<sequence length="339" mass="37749">MAEHTNLSTIDPELAPLVANSPPYTKSTPQEQRDGYKQFGLPIIKKNLEQFLPPADEYKASDRFIRVDDGVEVLAKCVTPVPKDGEDGKFPLIFWIHGGGWFLGEAEMDDYTLRATSVKHRVSVVNCEYRLAPENPFPTGVNDVLTALKYVVKHPAEFSADVKKGLIVGGTSAGGNLAAVLSHLTRDDPFFEETPITGQILQIPSLCHPKAYPEKYKSLFLSMEQNKDAPALPAERVHEIFEWYGAPPEDPRMSPLLLASHKGLSPAFIQVCGFDPLRDDGIVYEKVLKEAGVPTKLEIYPGTTHGFHAFYVSIKQAVKWREDYNAGIEWLLTQNKKSL</sequence>
<dbReference type="GO" id="GO:0016787">
    <property type="term" value="F:hydrolase activity"/>
    <property type="evidence" value="ECO:0007669"/>
    <property type="project" value="UniProtKB-KW"/>
</dbReference>
<dbReference type="PANTHER" id="PTHR48081">
    <property type="entry name" value="AB HYDROLASE SUPERFAMILY PROTEIN C4A8.06C"/>
    <property type="match status" value="1"/>
</dbReference>
<dbReference type="InterPro" id="IPR029058">
    <property type="entry name" value="AB_hydrolase_fold"/>
</dbReference>
<evidence type="ECO:0000256" key="1">
    <source>
        <dbReference type="ARBA" id="ARBA00022801"/>
    </source>
</evidence>
<gene>
    <name evidence="3" type="ORF">VNI00_011782</name>
</gene>
<keyword evidence="4" id="KW-1185">Reference proteome</keyword>
<organism evidence="3 4">
    <name type="scientific">Paramarasmius palmivorus</name>
    <dbReference type="NCBI Taxonomy" id="297713"/>
    <lineage>
        <taxon>Eukaryota</taxon>
        <taxon>Fungi</taxon>
        <taxon>Dikarya</taxon>
        <taxon>Basidiomycota</taxon>
        <taxon>Agaricomycotina</taxon>
        <taxon>Agaricomycetes</taxon>
        <taxon>Agaricomycetidae</taxon>
        <taxon>Agaricales</taxon>
        <taxon>Marasmiineae</taxon>
        <taxon>Marasmiaceae</taxon>
        <taxon>Paramarasmius</taxon>
    </lineage>
</organism>
<dbReference type="SUPFAM" id="SSF53474">
    <property type="entry name" value="alpha/beta-Hydrolases"/>
    <property type="match status" value="1"/>
</dbReference>
<evidence type="ECO:0000259" key="2">
    <source>
        <dbReference type="Pfam" id="PF07859"/>
    </source>
</evidence>
<dbReference type="Gene3D" id="3.40.50.1820">
    <property type="entry name" value="alpha/beta hydrolase"/>
    <property type="match status" value="1"/>
</dbReference>
<comment type="caution">
    <text evidence="3">The sequence shown here is derived from an EMBL/GenBank/DDBJ whole genome shotgun (WGS) entry which is preliminary data.</text>
</comment>
<dbReference type="PANTHER" id="PTHR48081:SF8">
    <property type="entry name" value="ALPHA_BETA HYDROLASE FOLD-3 DOMAIN-CONTAINING PROTEIN-RELATED"/>
    <property type="match status" value="1"/>
</dbReference>
<dbReference type="AlphaFoldDB" id="A0AAW0CAI4"/>
<dbReference type="EMBL" id="JAYKXP010000052">
    <property type="protein sequence ID" value="KAK7035489.1"/>
    <property type="molecule type" value="Genomic_DNA"/>
</dbReference>
<evidence type="ECO:0000313" key="3">
    <source>
        <dbReference type="EMBL" id="KAK7035489.1"/>
    </source>
</evidence>
<dbReference type="InterPro" id="IPR013094">
    <property type="entry name" value="AB_hydrolase_3"/>
</dbReference>
<dbReference type="InterPro" id="IPR050300">
    <property type="entry name" value="GDXG_lipolytic_enzyme"/>
</dbReference>